<accession>A0ABW8PZR5</accession>
<gene>
    <name evidence="3" type="ORF">V6U78_12160</name>
</gene>
<protein>
    <submittedName>
        <fullName evidence="3">TonB-dependent receptor</fullName>
    </submittedName>
</protein>
<keyword evidence="2" id="KW-0732">Signal</keyword>
<comment type="caution">
    <text evidence="3">The sequence shown here is derived from an EMBL/GenBank/DDBJ whole genome shotgun (WGS) entry which is preliminary data.</text>
</comment>
<evidence type="ECO:0000256" key="1">
    <source>
        <dbReference type="SAM" id="MobiDB-lite"/>
    </source>
</evidence>
<feature type="chain" id="PRO_5045105817" evidence="2">
    <location>
        <begin position="24"/>
        <end position="416"/>
    </location>
</feature>
<dbReference type="SUPFAM" id="SSF56935">
    <property type="entry name" value="Porins"/>
    <property type="match status" value="1"/>
</dbReference>
<dbReference type="EMBL" id="JBANFI010000010">
    <property type="protein sequence ID" value="MFK7161788.1"/>
    <property type="molecule type" value="Genomic_DNA"/>
</dbReference>
<dbReference type="Proteomes" id="UP001621714">
    <property type="component" value="Unassembled WGS sequence"/>
</dbReference>
<dbReference type="RefSeq" id="WP_405341300.1">
    <property type="nucleotide sequence ID" value="NZ_JBANFI010000010.1"/>
</dbReference>
<sequence length="416" mass="45884">MQKFASKIAAAAVAASLAVPALAAENQLDLRVSLILEGIYFNELRHGNASPAGFGGEHHHHHGHGHSHSHGHDHSHGLEEGFSLGHSELSFEASLGELLDGFLMLGFDRHHIEVEEAYLTTRSLPAGFQLKGGQFLSGIGYINSRHSHDWDFVDRPLVNEYLFGDHGLQETGLQATWLAPSDTYTLVGVELLQGAGDRFDRFDEGRVDQKSGPRLTTAFLKVGPDWGADHAAQFGLSAGYARQYVVFDDHGNHAHSKEGDSWFAGADAVYKYSAGRSHGHGDVRIAAEYYYVSRSLTHYRQGHDDSWSQRNSDTEKQDGFYVEAVYGVAPRWELGARAEALGITNEMLTGHFNRIHSLDTSYRYSGQITFRPAEPIFLRAQVNHNDFADEDGHSDKGWGLMLQVNVALGAHGAHTF</sequence>
<evidence type="ECO:0000313" key="4">
    <source>
        <dbReference type="Proteomes" id="UP001621714"/>
    </source>
</evidence>
<evidence type="ECO:0000313" key="3">
    <source>
        <dbReference type="EMBL" id="MFK7161788.1"/>
    </source>
</evidence>
<feature type="region of interest" description="Disordered" evidence="1">
    <location>
        <begin position="51"/>
        <end position="79"/>
    </location>
</feature>
<keyword evidence="3" id="KW-0675">Receptor</keyword>
<name>A0ABW8PZR5_9GAMM</name>
<evidence type="ECO:0000256" key="2">
    <source>
        <dbReference type="SAM" id="SignalP"/>
    </source>
</evidence>
<feature type="compositionally biased region" description="Basic residues" evidence="1">
    <location>
        <begin position="58"/>
        <end position="69"/>
    </location>
</feature>
<organism evidence="3 4">
    <name type="scientific">Marinospirillum alkalitolerans</name>
    <dbReference type="NCBI Taxonomy" id="3123374"/>
    <lineage>
        <taxon>Bacteria</taxon>
        <taxon>Pseudomonadati</taxon>
        <taxon>Pseudomonadota</taxon>
        <taxon>Gammaproteobacteria</taxon>
        <taxon>Oceanospirillales</taxon>
        <taxon>Oceanospirillaceae</taxon>
        <taxon>Marinospirillum</taxon>
    </lineage>
</organism>
<feature type="signal peptide" evidence="2">
    <location>
        <begin position="1"/>
        <end position="23"/>
    </location>
</feature>
<dbReference type="InterPro" id="IPR023614">
    <property type="entry name" value="Porin_dom_sf"/>
</dbReference>
<keyword evidence="4" id="KW-1185">Reference proteome</keyword>
<feature type="compositionally biased region" description="Basic and acidic residues" evidence="1">
    <location>
        <begin position="70"/>
        <end position="79"/>
    </location>
</feature>
<dbReference type="Gene3D" id="2.40.160.10">
    <property type="entry name" value="Porin"/>
    <property type="match status" value="1"/>
</dbReference>
<reference evidence="3 4" key="1">
    <citation type="submission" date="2024-02" db="EMBL/GenBank/DDBJ databases">
        <title>Marinospirillum sp. MEB 164 isolated from Lonar lake sediment.</title>
        <authorList>
            <person name="Joshi A."/>
            <person name="Thite S."/>
        </authorList>
    </citation>
    <scope>NUCLEOTIDE SEQUENCE [LARGE SCALE GENOMIC DNA]</scope>
    <source>
        <strain evidence="3 4">MEB164</strain>
    </source>
</reference>
<proteinExistence type="predicted"/>